<accession>A0A5E7V928</accession>
<proteinExistence type="predicted"/>
<sequence length="156" mass="17096">MHGPAKYDQRFANYISACIHHLPAASMVAAVVGICYHGLHLLDAVDGYAFLGIGNLTAKDVSQSTGRNPKMAVVLIDQESHENFYRERSPLDRCELKKDLEAIYNLPRPPKLVVIDLDLSPSLEVLPPTAGKMLLPGSAWSNSRRCSSNIAKPKPC</sequence>
<dbReference type="Proteomes" id="UP000381378">
    <property type="component" value="Unassembled WGS sequence"/>
</dbReference>
<dbReference type="RefSeq" id="WP_150787537.1">
    <property type="nucleotide sequence ID" value="NZ_CABVJF010000023.1"/>
</dbReference>
<dbReference type="AlphaFoldDB" id="A0A5E7V928"/>
<reference evidence="1 2" key="1">
    <citation type="submission" date="2019-09" db="EMBL/GenBank/DDBJ databases">
        <authorList>
            <person name="Chandra G."/>
            <person name="Truman W A."/>
        </authorList>
    </citation>
    <scope>NUCLEOTIDE SEQUENCE [LARGE SCALE GENOMIC DNA]</scope>
    <source>
        <strain evidence="1">PS928</strain>
    </source>
</reference>
<organism evidence="1 2">
    <name type="scientific">Pseudomonas fluorescens</name>
    <dbReference type="NCBI Taxonomy" id="294"/>
    <lineage>
        <taxon>Bacteria</taxon>
        <taxon>Pseudomonadati</taxon>
        <taxon>Pseudomonadota</taxon>
        <taxon>Gammaproteobacteria</taxon>
        <taxon>Pseudomonadales</taxon>
        <taxon>Pseudomonadaceae</taxon>
        <taxon>Pseudomonas</taxon>
    </lineage>
</organism>
<protein>
    <recommendedName>
        <fullName evidence="3">CHASE2 domain-containing protein</fullName>
    </recommendedName>
</protein>
<evidence type="ECO:0000313" key="2">
    <source>
        <dbReference type="Proteomes" id="UP000381378"/>
    </source>
</evidence>
<gene>
    <name evidence="1" type="ORF">PS928_05013</name>
</gene>
<evidence type="ECO:0008006" key="3">
    <source>
        <dbReference type="Google" id="ProtNLM"/>
    </source>
</evidence>
<name>A0A5E7V928_PSEFL</name>
<dbReference type="EMBL" id="CABVJF010000023">
    <property type="protein sequence ID" value="VVQ20522.1"/>
    <property type="molecule type" value="Genomic_DNA"/>
</dbReference>
<evidence type="ECO:0000313" key="1">
    <source>
        <dbReference type="EMBL" id="VVQ20522.1"/>
    </source>
</evidence>